<name>A0A3N0FTV7_9GAMM</name>
<sequence>MSAISNRVIETIPALCRDRCFYQADPEFRFNHQPHEFNCDDNGLTNVKNERWWFLKENCCWGYLLTGVALTGSILEQSSASDFLV</sequence>
<dbReference type="AlphaFoldDB" id="A0A3N0FTV7"/>
<organism evidence="1 2">
    <name type="scientific">Dickeya undicola</name>
    <dbReference type="NCBI Taxonomy" id="1577887"/>
    <lineage>
        <taxon>Bacteria</taxon>
        <taxon>Pseudomonadati</taxon>
        <taxon>Pseudomonadota</taxon>
        <taxon>Gammaproteobacteria</taxon>
        <taxon>Enterobacterales</taxon>
        <taxon>Pectobacteriaceae</taxon>
        <taxon>Dickeya</taxon>
    </lineage>
</organism>
<dbReference type="Proteomes" id="UP000276061">
    <property type="component" value="Unassembled WGS sequence"/>
</dbReference>
<evidence type="ECO:0000313" key="1">
    <source>
        <dbReference type="EMBL" id="RNM03370.1"/>
    </source>
</evidence>
<evidence type="ECO:0000313" key="2">
    <source>
        <dbReference type="Proteomes" id="UP000276061"/>
    </source>
</evidence>
<dbReference type="EMBL" id="RJLR01000035">
    <property type="protein sequence ID" value="RNM03370.1"/>
    <property type="molecule type" value="Genomic_DNA"/>
</dbReference>
<protein>
    <submittedName>
        <fullName evidence="1">Uncharacterized protein</fullName>
    </submittedName>
</protein>
<proteinExistence type="predicted"/>
<comment type="caution">
    <text evidence="1">The sequence shown here is derived from an EMBL/GenBank/DDBJ whole genome shotgun (WGS) entry which is preliminary data.</text>
</comment>
<reference evidence="1 2" key="1">
    <citation type="submission" date="2018-11" db="EMBL/GenBank/DDBJ databases">
        <title>Characterization of surface water Dickeya isolates.</title>
        <authorList>
            <person name="Van Gijsegem F."/>
            <person name="Pedron J."/>
        </authorList>
    </citation>
    <scope>NUCLEOTIDE SEQUENCE [LARGE SCALE GENOMIC DNA]</scope>
    <source>
        <strain evidence="1 2">FVG1-MFV-O17</strain>
    </source>
</reference>
<accession>A0A3N0FTV7</accession>
<gene>
    <name evidence="1" type="ORF">EF878_18105</name>
</gene>